<keyword evidence="2" id="KW-0238">DNA-binding</keyword>
<feature type="transmembrane region" description="Helical" evidence="4">
    <location>
        <begin position="159"/>
        <end position="178"/>
    </location>
</feature>
<dbReference type="GO" id="GO:0006355">
    <property type="term" value="P:regulation of DNA-templated transcription"/>
    <property type="evidence" value="ECO:0007669"/>
    <property type="project" value="InterPro"/>
</dbReference>
<feature type="transmembrane region" description="Helical" evidence="4">
    <location>
        <begin position="127"/>
        <end position="147"/>
    </location>
</feature>
<keyword evidence="4" id="KW-1133">Transmembrane helix</keyword>
<dbReference type="InterPro" id="IPR000792">
    <property type="entry name" value="Tscrpt_reg_LuxR_C"/>
</dbReference>
<feature type="transmembrane region" description="Helical" evidence="4">
    <location>
        <begin position="24"/>
        <end position="48"/>
    </location>
</feature>
<evidence type="ECO:0000256" key="1">
    <source>
        <dbReference type="ARBA" id="ARBA00023015"/>
    </source>
</evidence>
<dbReference type="PROSITE" id="PS00622">
    <property type="entry name" value="HTH_LUXR_1"/>
    <property type="match status" value="1"/>
</dbReference>
<feature type="transmembrane region" description="Helical" evidence="4">
    <location>
        <begin position="292"/>
        <end position="313"/>
    </location>
</feature>
<dbReference type="STRING" id="363253.LI0603"/>
<dbReference type="PROSITE" id="PS50043">
    <property type="entry name" value="HTH_LUXR_2"/>
    <property type="match status" value="1"/>
</dbReference>
<evidence type="ECO:0000256" key="2">
    <source>
        <dbReference type="ARBA" id="ARBA00023125"/>
    </source>
</evidence>
<keyword evidence="4" id="KW-0472">Membrane</keyword>
<protein>
    <submittedName>
        <fullName evidence="6">Two-component response regulator</fullName>
    </submittedName>
</protein>
<feature type="transmembrane region" description="Helical" evidence="4">
    <location>
        <begin position="348"/>
        <end position="370"/>
    </location>
</feature>
<dbReference type="InterPro" id="IPR036388">
    <property type="entry name" value="WH-like_DNA-bd_sf"/>
</dbReference>
<evidence type="ECO:0000256" key="3">
    <source>
        <dbReference type="ARBA" id="ARBA00023163"/>
    </source>
</evidence>
<dbReference type="HOGENOM" id="CLU_519521_0_0_7"/>
<reference evidence="6 7" key="1">
    <citation type="submission" date="2005-11" db="EMBL/GenBank/DDBJ databases">
        <title>The complete genome sequence of Lawsonia intracellularis: the causative agent of proliferative enteropathy.</title>
        <authorList>
            <person name="Kaur K."/>
            <person name="Zhang Q."/>
            <person name="Beckler D."/>
            <person name="Munir S."/>
            <person name="Li L."/>
            <person name="Kinsley K."/>
            <person name="Herron L."/>
            <person name="Peterson A."/>
            <person name="May B."/>
            <person name="Singh S."/>
            <person name="Gebhart C."/>
            <person name="Kapur V."/>
        </authorList>
    </citation>
    <scope>NUCLEOTIDE SEQUENCE [LARGE SCALE GENOMIC DNA]</scope>
    <source>
        <strain evidence="6 7">PHE/MN1-00</strain>
    </source>
</reference>
<feature type="domain" description="HTH luxR-type" evidence="5">
    <location>
        <begin position="460"/>
        <end position="524"/>
    </location>
</feature>
<keyword evidence="7" id="KW-1185">Reference proteome</keyword>
<dbReference type="Gene3D" id="1.10.10.10">
    <property type="entry name" value="Winged helix-like DNA-binding domain superfamily/Winged helix DNA-binding domain"/>
    <property type="match status" value="1"/>
</dbReference>
<dbReference type="SUPFAM" id="SSF46894">
    <property type="entry name" value="C-terminal effector domain of the bipartite response regulators"/>
    <property type="match status" value="1"/>
</dbReference>
<feature type="transmembrane region" description="Helical" evidence="4">
    <location>
        <begin position="185"/>
        <end position="204"/>
    </location>
</feature>
<dbReference type="RefSeq" id="WP_011526686.1">
    <property type="nucleotide sequence ID" value="NC_008011.1"/>
</dbReference>
<dbReference type="EMBL" id="AM180252">
    <property type="protein sequence ID" value="CAJ54657.1"/>
    <property type="molecule type" value="Genomic_DNA"/>
</dbReference>
<dbReference type="Pfam" id="PF00196">
    <property type="entry name" value="GerE"/>
    <property type="match status" value="1"/>
</dbReference>
<dbReference type="KEGG" id="lip:LI0603"/>
<dbReference type="Proteomes" id="UP000002430">
    <property type="component" value="Chromosome"/>
</dbReference>
<dbReference type="PANTHER" id="PTHR44688:SF16">
    <property type="entry name" value="DNA-BINDING TRANSCRIPTIONAL ACTIVATOR DEVR_DOSR"/>
    <property type="match status" value="1"/>
</dbReference>
<dbReference type="GO" id="GO:0003677">
    <property type="term" value="F:DNA binding"/>
    <property type="evidence" value="ECO:0007669"/>
    <property type="project" value="UniProtKB-KW"/>
</dbReference>
<dbReference type="InterPro" id="IPR016032">
    <property type="entry name" value="Sig_transdc_resp-reg_C-effctor"/>
</dbReference>
<accession>Q1MQS0</accession>
<dbReference type="SMART" id="SM00421">
    <property type="entry name" value="HTH_LUXR"/>
    <property type="match status" value="1"/>
</dbReference>
<evidence type="ECO:0000313" key="6">
    <source>
        <dbReference type="EMBL" id="CAJ54657.1"/>
    </source>
</evidence>
<dbReference type="CDD" id="cd06170">
    <property type="entry name" value="LuxR_C_like"/>
    <property type="match status" value="1"/>
</dbReference>
<keyword evidence="4" id="KW-0812">Transmembrane</keyword>
<dbReference type="PANTHER" id="PTHR44688">
    <property type="entry name" value="DNA-BINDING TRANSCRIPTIONAL ACTIVATOR DEVR_DOSR"/>
    <property type="match status" value="1"/>
</dbReference>
<proteinExistence type="predicted"/>
<evidence type="ECO:0000313" key="7">
    <source>
        <dbReference type="Proteomes" id="UP000002430"/>
    </source>
</evidence>
<feature type="transmembrane region" description="Helical" evidence="4">
    <location>
        <begin position="411"/>
        <end position="431"/>
    </location>
</feature>
<keyword evidence="3" id="KW-0804">Transcription</keyword>
<keyword evidence="1" id="KW-0805">Transcription regulation</keyword>
<sequence length="524" mass="59909">MVKEQSPSTVRTRCIKRIVDQCSLWHHCIPIAFAFSLSSIGKSFLFTLPFWSNHWKPNSESFFINKPYGLWITSITILLLGILLHYTNKLNNENSLIHNFIKSFSHIIKQVVPIKSHRIILWKKSPLQPLFVTYLIVILLNILFEQFQPYFSDLFKETMYSIELGVIVFTGLLCISIFPPVYACITYALAIVCNIAFYECTLYIDPSYIHMFQVIAPFLALPLFIIGIPHLEPHYNITNPKKVSRPTVNISNHSLQYVALSLIGLLSTFQFFLNAATIDTFIFINAYLSEKYSATIFMLSSQLIAAIFAIWIIKSKDNAHLMLLLFILGLLGISTILYSILIQKTVPIAILQLASGLITMFCIITFSILVHSQKCMYKILALSIFVMNIVGYFSGYALWNIAIFLKNSSSSIIHIHIPILGIVSVLSILLIQSLYYHIMDISYLCYILSSHDNSMDVYVYQDKLNTLTPREKEILSLVQQGLKNIEISNRLSITEGTLRVHLRNTYRKLNIQGRQSLKSLPHNL</sequence>
<dbReference type="AlphaFoldDB" id="Q1MQS0"/>
<name>Q1MQS0_LAWIP</name>
<dbReference type="OrthoDB" id="9796655at2"/>
<feature type="transmembrane region" description="Helical" evidence="4">
    <location>
        <begin position="68"/>
        <end position="86"/>
    </location>
</feature>
<dbReference type="PRINTS" id="PR00038">
    <property type="entry name" value="HTHLUXR"/>
</dbReference>
<feature type="transmembrane region" description="Helical" evidence="4">
    <location>
        <begin position="379"/>
        <end position="399"/>
    </location>
</feature>
<dbReference type="eggNOG" id="COG2197">
    <property type="taxonomic scope" value="Bacteria"/>
</dbReference>
<evidence type="ECO:0000256" key="4">
    <source>
        <dbReference type="SAM" id="Phobius"/>
    </source>
</evidence>
<feature type="transmembrane region" description="Helical" evidence="4">
    <location>
        <begin position="320"/>
        <end position="342"/>
    </location>
</feature>
<feature type="transmembrane region" description="Helical" evidence="4">
    <location>
        <begin position="210"/>
        <end position="231"/>
    </location>
</feature>
<organism evidence="6 7">
    <name type="scientific">Lawsonia intracellularis (strain PHE/MN1-00)</name>
    <dbReference type="NCBI Taxonomy" id="363253"/>
    <lineage>
        <taxon>Bacteria</taxon>
        <taxon>Pseudomonadati</taxon>
        <taxon>Thermodesulfobacteriota</taxon>
        <taxon>Desulfovibrionia</taxon>
        <taxon>Desulfovibrionales</taxon>
        <taxon>Desulfovibrionaceae</taxon>
        <taxon>Lawsonia</taxon>
    </lineage>
</organism>
<evidence type="ECO:0000259" key="5">
    <source>
        <dbReference type="PROSITE" id="PS50043"/>
    </source>
</evidence>
<gene>
    <name evidence="6" type="ordered locus">LI0603</name>
</gene>